<reference evidence="2" key="2">
    <citation type="journal article" date="2022" name="Microbiol. Resour. Announc.">
        <title>Metagenome Sequencing to Explore Phylogenomics of Terrestrial Cyanobacteria.</title>
        <authorList>
            <person name="Ward R.D."/>
            <person name="Stajich J.E."/>
            <person name="Johansen J.R."/>
            <person name="Huntemann M."/>
            <person name="Clum A."/>
            <person name="Foster B."/>
            <person name="Foster B."/>
            <person name="Roux S."/>
            <person name="Palaniappan K."/>
            <person name="Varghese N."/>
            <person name="Mukherjee S."/>
            <person name="Reddy T.B.K."/>
            <person name="Daum C."/>
            <person name="Copeland A."/>
            <person name="Chen I.A."/>
            <person name="Ivanova N.N."/>
            <person name="Kyrpides N.C."/>
            <person name="Shapiro N."/>
            <person name="Eloe-Fadrosh E.A."/>
            <person name="Pietrasiak N."/>
        </authorList>
    </citation>
    <scope>NUCLEOTIDE SEQUENCE</scope>
    <source>
        <strain evidence="2">GSE-NOS-MK-12-04C</strain>
    </source>
</reference>
<dbReference type="EMBL" id="JAHHGZ010000024">
    <property type="protein sequence ID" value="MBW4669798.1"/>
    <property type="molecule type" value="Genomic_DNA"/>
</dbReference>
<evidence type="ECO:0000313" key="3">
    <source>
        <dbReference type="Proteomes" id="UP000729701"/>
    </source>
</evidence>
<reference evidence="2" key="1">
    <citation type="submission" date="2021-05" db="EMBL/GenBank/DDBJ databases">
        <authorList>
            <person name="Pietrasiak N."/>
            <person name="Ward R."/>
            <person name="Stajich J.E."/>
            <person name="Kurbessoian T."/>
        </authorList>
    </citation>
    <scope>NUCLEOTIDE SEQUENCE</scope>
    <source>
        <strain evidence="2">GSE-NOS-MK-12-04C</strain>
    </source>
</reference>
<proteinExistence type="predicted"/>
<dbReference type="AlphaFoldDB" id="A0A951QPY2"/>
<dbReference type="Proteomes" id="UP000729701">
    <property type="component" value="Unassembled WGS sequence"/>
</dbReference>
<gene>
    <name evidence="2" type="ORF">KME60_20885</name>
</gene>
<comment type="caution">
    <text evidence="2">The sequence shown here is derived from an EMBL/GenBank/DDBJ whole genome shotgun (WGS) entry which is preliminary data.</text>
</comment>
<evidence type="ECO:0000313" key="2">
    <source>
        <dbReference type="EMBL" id="MBW4669798.1"/>
    </source>
</evidence>
<dbReference type="InterPro" id="IPR001387">
    <property type="entry name" value="Cro/C1-type_HTH"/>
</dbReference>
<feature type="domain" description="HTH cro/C1-type" evidence="1">
    <location>
        <begin position="78"/>
        <end position="131"/>
    </location>
</feature>
<accession>A0A951QPY2</accession>
<name>A0A951QPY2_9CYAN</name>
<protein>
    <submittedName>
        <fullName evidence="2">Transcriptional regulator</fullName>
    </submittedName>
</protein>
<evidence type="ECO:0000259" key="1">
    <source>
        <dbReference type="PROSITE" id="PS50943"/>
    </source>
</evidence>
<sequence>MTRTFNPESYGQLLARYQPKTITTESENDQAIAIAQDLEHRANRTLEEDTLLELLVMLIEKFEETHYPIPQSTPHSMLLHLMEAQDRSAEALVGVIGSKEVVLKIINGESEISKSQAKAIAELFKVDESLFS</sequence>
<organism evidence="2 3">
    <name type="scientific">Cyanomargarita calcarea GSE-NOS-MK-12-04C</name>
    <dbReference type="NCBI Taxonomy" id="2839659"/>
    <lineage>
        <taxon>Bacteria</taxon>
        <taxon>Bacillati</taxon>
        <taxon>Cyanobacteriota</taxon>
        <taxon>Cyanophyceae</taxon>
        <taxon>Nostocales</taxon>
        <taxon>Cyanomargaritaceae</taxon>
        <taxon>Cyanomargarita</taxon>
    </lineage>
</organism>
<dbReference type="PROSITE" id="PS50943">
    <property type="entry name" value="HTH_CROC1"/>
    <property type="match status" value="1"/>
</dbReference>